<organism evidence="1 3">
    <name type="scientific">Didymodactylos carnosus</name>
    <dbReference type="NCBI Taxonomy" id="1234261"/>
    <lineage>
        <taxon>Eukaryota</taxon>
        <taxon>Metazoa</taxon>
        <taxon>Spiralia</taxon>
        <taxon>Gnathifera</taxon>
        <taxon>Rotifera</taxon>
        <taxon>Eurotatoria</taxon>
        <taxon>Bdelloidea</taxon>
        <taxon>Philodinida</taxon>
        <taxon>Philodinidae</taxon>
        <taxon>Didymodactylos</taxon>
    </lineage>
</organism>
<accession>A0A8S2E287</accession>
<dbReference type="AlphaFoldDB" id="A0A8S2E287"/>
<evidence type="ECO:0000313" key="3">
    <source>
        <dbReference type="Proteomes" id="UP000677228"/>
    </source>
</evidence>
<protein>
    <submittedName>
        <fullName evidence="1">Uncharacterized protein</fullName>
    </submittedName>
</protein>
<dbReference type="EMBL" id="CAJOBA010007998">
    <property type="protein sequence ID" value="CAF3817641.1"/>
    <property type="molecule type" value="Genomic_DNA"/>
</dbReference>
<evidence type="ECO:0000313" key="1">
    <source>
        <dbReference type="EMBL" id="CAF1050874.1"/>
    </source>
</evidence>
<dbReference type="EMBL" id="CAJNOK010007987">
    <property type="protein sequence ID" value="CAF1050874.1"/>
    <property type="molecule type" value="Genomic_DNA"/>
</dbReference>
<proteinExistence type="predicted"/>
<dbReference type="Proteomes" id="UP000677228">
    <property type="component" value="Unassembled WGS sequence"/>
</dbReference>
<dbReference type="Proteomes" id="UP000682733">
    <property type="component" value="Unassembled WGS sequence"/>
</dbReference>
<sequence>MSATSSTAAMIIKKRTKRKRKTKILSAQTCETTTTPADEQQRSCSKNDSCNNKVFSVDRYDETIEIVASAKLKQFCDRTQHEIAVLRTYDVVTSGSKQKLVKTLQSTNGLILQYYVAIDEIYEVIKEAHEATGYRGLKNTRIELNKK</sequence>
<gene>
    <name evidence="1" type="ORF">OVA965_LOCUS16933</name>
    <name evidence="2" type="ORF">TMI583_LOCUS16942</name>
</gene>
<evidence type="ECO:0000313" key="2">
    <source>
        <dbReference type="EMBL" id="CAF3817641.1"/>
    </source>
</evidence>
<comment type="caution">
    <text evidence="1">The sequence shown here is derived from an EMBL/GenBank/DDBJ whole genome shotgun (WGS) entry which is preliminary data.</text>
</comment>
<reference evidence="1" key="1">
    <citation type="submission" date="2021-02" db="EMBL/GenBank/DDBJ databases">
        <authorList>
            <person name="Nowell W R."/>
        </authorList>
    </citation>
    <scope>NUCLEOTIDE SEQUENCE</scope>
</reference>
<name>A0A8S2E287_9BILA</name>